<evidence type="ECO:0000256" key="1">
    <source>
        <dbReference type="SAM" id="MobiDB-lite"/>
    </source>
</evidence>
<keyword evidence="3" id="KW-1185">Reference proteome</keyword>
<evidence type="ECO:0000313" key="2">
    <source>
        <dbReference type="EMBL" id="KAL0180030.1"/>
    </source>
</evidence>
<feature type="non-terminal residue" evidence="2">
    <location>
        <position position="1"/>
    </location>
</feature>
<feature type="region of interest" description="Disordered" evidence="1">
    <location>
        <begin position="1"/>
        <end position="53"/>
    </location>
</feature>
<feature type="region of interest" description="Disordered" evidence="1">
    <location>
        <begin position="230"/>
        <end position="415"/>
    </location>
</feature>
<feature type="compositionally biased region" description="Low complexity" evidence="1">
    <location>
        <begin position="397"/>
        <end position="409"/>
    </location>
</feature>
<accession>A0ABD0Q159</accession>
<feature type="compositionally biased region" description="Basic and acidic residues" evidence="1">
    <location>
        <begin position="368"/>
        <end position="379"/>
    </location>
</feature>
<proteinExistence type="predicted"/>
<feature type="non-terminal residue" evidence="2">
    <location>
        <position position="415"/>
    </location>
</feature>
<feature type="compositionally biased region" description="Basic and acidic residues" evidence="1">
    <location>
        <begin position="298"/>
        <end position="310"/>
    </location>
</feature>
<dbReference type="Proteomes" id="UP001529510">
    <property type="component" value="Unassembled WGS sequence"/>
</dbReference>
<dbReference type="EMBL" id="JAMKFB020000012">
    <property type="protein sequence ID" value="KAL0180030.1"/>
    <property type="molecule type" value="Genomic_DNA"/>
</dbReference>
<organism evidence="2 3">
    <name type="scientific">Cirrhinus mrigala</name>
    <name type="common">Mrigala</name>
    <dbReference type="NCBI Taxonomy" id="683832"/>
    <lineage>
        <taxon>Eukaryota</taxon>
        <taxon>Metazoa</taxon>
        <taxon>Chordata</taxon>
        <taxon>Craniata</taxon>
        <taxon>Vertebrata</taxon>
        <taxon>Euteleostomi</taxon>
        <taxon>Actinopterygii</taxon>
        <taxon>Neopterygii</taxon>
        <taxon>Teleostei</taxon>
        <taxon>Ostariophysi</taxon>
        <taxon>Cypriniformes</taxon>
        <taxon>Cyprinidae</taxon>
        <taxon>Labeoninae</taxon>
        <taxon>Labeonini</taxon>
        <taxon>Cirrhinus</taxon>
    </lineage>
</organism>
<feature type="region of interest" description="Disordered" evidence="1">
    <location>
        <begin position="168"/>
        <end position="205"/>
    </location>
</feature>
<comment type="caution">
    <text evidence="2">The sequence shown here is derived from an EMBL/GenBank/DDBJ whole genome shotgun (WGS) entry which is preliminary data.</text>
</comment>
<evidence type="ECO:0000313" key="3">
    <source>
        <dbReference type="Proteomes" id="UP001529510"/>
    </source>
</evidence>
<feature type="compositionally biased region" description="Low complexity" evidence="1">
    <location>
        <begin position="311"/>
        <end position="334"/>
    </location>
</feature>
<dbReference type="AlphaFoldDB" id="A0ABD0Q159"/>
<name>A0ABD0Q159_CIRMR</name>
<reference evidence="2 3" key="1">
    <citation type="submission" date="2024-05" db="EMBL/GenBank/DDBJ databases">
        <title>Genome sequencing and assembly of Indian major carp, Cirrhinus mrigala (Hamilton, 1822).</title>
        <authorList>
            <person name="Mohindra V."/>
            <person name="Chowdhury L.M."/>
            <person name="Lal K."/>
            <person name="Jena J.K."/>
        </authorList>
    </citation>
    <scope>NUCLEOTIDE SEQUENCE [LARGE SCALE GENOMIC DNA]</scope>
    <source>
        <strain evidence="2">CM1030</strain>
        <tissue evidence="2">Blood</tissue>
    </source>
</reference>
<sequence>VARQGRRPAPPPGKAPPRRPPRLAFGDQPPKLEQHLPGPVEGSTHPYSSKAETSLKAPIKLGQMFDRRSGPAPTPFHLPWKNNRIFPIVAPEEQGGNTDDPKAFTMQHSNSVNNGMVINGSYFQTKEAMPSAKTRLGKVLSQMNVFKTLQTQKNSVMSISEIVDHGSNRSAPVFWSHGDSERESQRIPSGGLESEQESSRSREDIIQQSYTGSAVSFTPYHPYRLQEGAHMSSLDSDEDQDQSPLDSDRESQTKTQLDDTEIESKTESDSDRETETEQESDTDRTSETENESSSEEGSSGKESVKSEDRGTVSSVRSSQSRHSSKTSQRSVTSTYKRKSSRSSSEPATTSTHMKALEDTILKEDEDSKEDKRQMEEGQRSSRSKSSNSLERRHDSTFHSMSRFSMTSSSAAKAFE</sequence>
<protein>
    <submittedName>
        <fullName evidence="2">Uncharacterized protein</fullName>
    </submittedName>
</protein>
<feature type="compositionally biased region" description="Basic and acidic residues" evidence="1">
    <location>
        <begin position="262"/>
        <end position="287"/>
    </location>
</feature>
<gene>
    <name evidence="2" type="ORF">M9458_025472</name>
</gene>
<feature type="compositionally biased region" description="Low complexity" evidence="1">
    <location>
        <begin position="341"/>
        <end position="351"/>
    </location>
</feature>